<organism evidence="7 8">
    <name type="scientific">Polyangium sorediatum</name>
    <dbReference type="NCBI Taxonomy" id="889274"/>
    <lineage>
        <taxon>Bacteria</taxon>
        <taxon>Pseudomonadati</taxon>
        <taxon>Myxococcota</taxon>
        <taxon>Polyangia</taxon>
        <taxon>Polyangiales</taxon>
        <taxon>Polyangiaceae</taxon>
        <taxon>Polyangium</taxon>
    </lineage>
</organism>
<feature type="transmembrane region" description="Helical" evidence="6">
    <location>
        <begin position="250"/>
        <end position="277"/>
    </location>
</feature>
<keyword evidence="5 6" id="KW-0472">Membrane</keyword>
<feature type="transmembrane region" description="Helical" evidence="6">
    <location>
        <begin position="48"/>
        <end position="69"/>
    </location>
</feature>
<dbReference type="EMBL" id="JARZHI010000053">
    <property type="protein sequence ID" value="MDI1435129.1"/>
    <property type="molecule type" value="Genomic_DNA"/>
</dbReference>
<proteinExistence type="predicted"/>
<dbReference type="Proteomes" id="UP001160301">
    <property type="component" value="Unassembled WGS sequence"/>
</dbReference>
<feature type="transmembrane region" description="Helical" evidence="6">
    <location>
        <begin position="129"/>
        <end position="152"/>
    </location>
</feature>
<accession>A0ABT6P3L0</accession>
<keyword evidence="3 6" id="KW-0812">Transmembrane</keyword>
<dbReference type="InterPro" id="IPR022791">
    <property type="entry name" value="L-PG_synthase/AglD"/>
</dbReference>
<feature type="transmembrane region" description="Helical" evidence="6">
    <location>
        <begin position="89"/>
        <end position="108"/>
    </location>
</feature>
<keyword evidence="4 6" id="KW-1133">Transmembrane helix</keyword>
<reference evidence="7 8" key="1">
    <citation type="submission" date="2023-04" db="EMBL/GenBank/DDBJ databases">
        <title>The genome sequence of Polyangium sorediatum DSM14670.</title>
        <authorList>
            <person name="Zhang X."/>
        </authorList>
    </citation>
    <scope>NUCLEOTIDE SEQUENCE [LARGE SCALE GENOMIC DNA]</scope>
    <source>
        <strain evidence="7 8">DSM 14670</strain>
    </source>
</reference>
<dbReference type="PANTHER" id="PTHR40277">
    <property type="entry name" value="BLL5419 PROTEIN"/>
    <property type="match status" value="1"/>
</dbReference>
<dbReference type="NCBIfam" id="TIGR00374">
    <property type="entry name" value="flippase-like domain"/>
    <property type="match status" value="1"/>
</dbReference>
<comment type="subcellular location">
    <subcellularLocation>
        <location evidence="1">Cell membrane</location>
        <topology evidence="1">Multi-pass membrane protein</topology>
    </subcellularLocation>
</comment>
<evidence type="ECO:0000256" key="6">
    <source>
        <dbReference type="SAM" id="Phobius"/>
    </source>
</evidence>
<evidence type="ECO:0000256" key="2">
    <source>
        <dbReference type="ARBA" id="ARBA00022475"/>
    </source>
</evidence>
<dbReference type="RefSeq" id="WP_284721402.1">
    <property type="nucleotide sequence ID" value="NZ_JARZHI010000053.1"/>
</dbReference>
<name>A0ABT6P3L0_9BACT</name>
<feature type="transmembrane region" description="Helical" evidence="6">
    <location>
        <begin position="221"/>
        <end position="238"/>
    </location>
</feature>
<evidence type="ECO:0000313" key="8">
    <source>
        <dbReference type="Proteomes" id="UP001160301"/>
    </source>
</evidence>
<keyword evidence="8" id="KW-1185">Reference proteome</keyword>
<evidence type="ECO:0000256" key="5">
    <source>
        <dbReference type="ARBA" id="ARBA00023136"/>
    </source>
</evidence>
<protein>
    <submittedName>
        <fullName evidence="7">Lysylphosphatidylglycerol synthase transmembrane domain-containing protein</fullName>
    </submittedName>
</protein>
<evidence type="ECO:0000313" key="7">
    <source>
        <dbReference type="EMBL" id="MDI1435129.1"/>
    </source>
</evidence>
<evidence type="ECO:0000256" key="3">
    <source>
        <dbReference type="ARBA" id="ARBA00022692"/>
    </source>
</evidence>
<feature type="transmembrane region" description="Helical" evidence="6">
    <location>
        <begin position="18"/>
        <end position="36"/>
    </location>
</feature>
<comment type="caution">
    <text evidence="7">The sequence shown here is derived from an EMBL/GenBank/DDBJ whole genome shotgun (WGS) entry which is preliminary data.</text>
</comment>
<dbReference type="PANTHER" id="PTHR40277:SF1">
    <property type="entry name" value="BLL5419 PROTEIN"/>
    <property type="match status" value="1"/>
</dbReference>
<dbReference type="Pfam" id="PF03706">
    <property type="entry name" value="LPG_synthase_TM"/>
    <property type="match status" value="1"/>
</dbReference>
<sequence>MSDPSPNEPTKQAAPRSLVRLAVRLVGPVLLVVVLLRMRDTRAAWDALASASLLPLGLAFALNAASYWLKIVRSDVLLSARGYDYPRKRAWLGFLSSVFVGMFTPGRVGDVLRAQYFRHDLGMPYSEGIAVVVVDRLCDLYVLVAFVAVGVARWSSVVVGDLALFTWAGVLLAALGPLVLFVPSFAQTAMRALYKKMPGDPTGEGFDRFLLALRAQRPRHLASAVVLTLLAFGVNYLQGYLIAQSLHLDLAFYDVVCLLAVASLLGLLPISVSGLGVRELFFSEVFPALGHPGDAGLIYGLVVFLVIYVGVAAMGFVGWYLAPPPLGDKPDARSTAGAER</sequence>
<feature type="transmembrane region" description="Helical" evidence="6">
    <location>
        <begin position="164"/>
        <end position="186"/>
    </location>
</feature>
<gene>
    <name evidence="7" type="ORF">QHF89_36835</name>
</gene>
<evidence type="ECO:0000256" key="4">
    <source>
        <dbReference type="ARBA" id="ARBA00022989"/>
    </source>
</evidence>
<feature type="transmembrane region" description="Helical" evidence="6">
    <location>
        <begin position="297"/>
        <end position="321"/>
    </location>
</feature>
<evidence type="ECO:0000256" key="1">
    <source>
        <dbReference type="ARBA" id="ARBA00004651"/>
    </source>
</evidence>
<keyword evidence="2" id="KW-1003">Cell membrane</keyword>